<evidence type="ECO:0000313" key="4">
    <source>
        <dbReference type="Proteomes" id="UP001357485"/>
    </source>
</evidence>
<evidence type="ECO:0000256" key="1">
    <source>
        <dbReference type="SAM" id="MobiDB-lite"/>
    </source>
</evidence>
<proteinExistence type="predicted"/>
<keyword evidence="2" id="KW-0812">Transmembrane</keyword>
<keyword evidence="2" id="KW-0472">Membrane</keyword>
<dbReference type="Proteomes" id="UP001357485">
    <property type="component" value="Unassembled WGS sequence"/>
</dbReference>
<feature type="transmembrane region" description="Helical" evidence="2">
    <location>
        <begin position="64"/>
        <end position="82"/>
    </location>
</feature>
<protein>
    <submittedName>
        <fullName evidence="3">Uncharacterized protein</fullName>
    </submittedName>
</protein>
<name>A0ABR0LN64_9PEZI</name>
<organism evidence="3 4">
    <name type="scientific">Cryomyces antarcticus</name>
    <dbReference type="NCBI Taxonomy" id="329879"/>
    <lineage>
        <taxon>Eukaryota</taxon>
        <taxon>Fungi</taxon>
        <taxon>Dikarya</taxon>
        <taxon>Ascomycota</taxon>
        <taxon>Pezizomycotina</taxon>
        <taxon>Dothideomycetes</taxon>
        <taxon>Dothideomycetes incertae sedis</taxon>
        <taxon>Cryomyces</taxon>
    </lineage>
</organism>
<keyword evidence="2" id="KW-1133">Transmembrane helix</keyword>
<dbReference type="EMBL" id="JAVRRA010017019">
    <property type="protein sequence ID" value="KAK5200892.1"/>
    <property type="molecule type" value="Genomic_DNA"/>
</dbReference>
<evidence type="ECO:0000256" key="2">
    <source>
        <dbReference type="SAM" id="Phobius"/>
    </source>
</evidence>
<accession>A0ABR0LN64</accession>
<feature type="non-terminal residue" evidence="3">
    <location>
        <position position="1"/>
    </location>
</feature>
<feature type="compositionally biased region" description="Basic and acidic residues" evidence="1">
    <location>
        <begin position="150"/>
        <end position="167"/>
    </location>
</feature>
<keyword evidence="4" id="KW-1185">Reference proteome</keyword>
<comment type="caution">
    <text evidence="3">The sequence shown here is derived from an EMBL/GenBank/DDBJ whole genome shotgun (WGS) entry which is preliminary data.</text>
</comment>
<evidence type="ECO:0000313" key="3">
    <source>
        <dbReference type="EMBL" id="KAK5200892.1"/>
    </source>
</evidence>
<feature type="region of interest" description="Disordered" evidence="1">
    <location>
        <begin position="1"/>
        <end position="31"/>
    </location>
</feature>
<sequence>NCNISTPSPGPAVFALPSTRQTRTSSPASPVLFEDGRRHDSDAACGISRTLASQLSGPPRARRGTIAFVLALAGSAIAALGFPRAARTRFPAAGARPAAITPSPVGARRLSLGDGIPQRCRRAGRRPAVPGHVFSSSAKAEQVRRQSRPTYEEARDMRCETVRSAEG</sequence>
<feature type="region of interest" description="Disordered" evidence="1">
    <location>
        <begin position="122"/>
        <end position="167"/>
    </location>
</feature>
<feature type="compositionally biased region" description="Polar residues" evidence="1">
    <location>
        <begin position="18"/>
        <end position="28"/>
    </location>
</feature>
<reference evidence="3 4" key="1">
    <citation type="submission" date="2023-08" db="EMBL/GenBank/DDBJ databases">
        <title>Black Yeasts Isolated from many extreme environments.</title>
        <authorList>
            <person name="Coleine C."/>
            <person name="Stajich J.E."/>
            <person name="Selbmann L."/>
        </authorList>
    </citation>
    <scope>NUCLEOTIDE SEQUENCE [LARGE SCALE GENOMIC DNA]</scope>
    <source>
        <strain evidence="3 4">CCFEE 536</strain>
    </source>
</reference>
<gene>
    <name evidence="3" type="ORF">LTR16_004516</name>
</gene>